<name>Q0K1L8_CUPNH</name>
<evidence type="ECO:0000313" key="2">
    <source>
        <dbReference type="EMBL" id="QCC03973.1"/>
    </source>
</evidence>
<gene>
    <name evidence="1" type="ordered locus">H16_B1316</name>
    <name evidence="2" type="ORF">E6A55_25850</name>
</gene>
<organism evidence="1 3">
    <name type="scientific">Cupriavidus necator (strain ATCC 17699 / DSM 428 / KCTC 22496 / NCIMB 10442 / H16 / Stanier 337)</name>
    <name type="common">Ralstonia eutropha</name>
    <dbReference type="NCBI Taxonomy" id="381666"/>
    <lineage>
        <taxon>Bacteria</taxon>
        <taxon>Pseudomonadati</taxon>
        <taxon>Pseudomonadota</taxon>
        <taxon>Betaproteobacteria</taxon>
        <taxon>Burkholderiales</taxon>
        <taxon>Burkholderiaceae</taxon>
        <taxon>Cupriavidus</taxon>
    </lineage>
</organism>
<sequence length="143" mass="15431">METVIRIEPEAWTPALLAEVDSAFGAHAKSDTSRGLMAPAECVAGGTFCRVYRDGEPVAWYVLRGHQYAHGTEAEIALAYGGADFDIVAGVLPLIERQCAAFDAIRIETCRPGLIKKLKRIGYGVEAVTLRKRGNHDSQAVAS</sequence>
<reference evidence="2 4" key="2">
    <citation type="submission" date="2019-04" db="EMBL/GenBank/DDBJ databases">
        <title>Long-read de novo sequencing of Cupriavidus necator H16.</title>
        <authorList>
            <person name="Little G.T."/>
            <person name="Ehsaan M."/>
            <person name="Arenas-Lopez C."/>
            <person name="Jawed K."/>
            <person name="Winzer K."/>
            <person name="Kovacs K."/>
            <person name="Malys N."/>
            <person name="Minton N.P."/>
        </authorList>
    </citation>
    <scope>NUCLEOTIDE SEQUENCE [LARGE SCALE GENOMIC DNA]</scope>
    <source>
        <strain evidence="2 4">H16</strain>
    </source>
</reference>
<dbReference type="STRING" id="381666.H16_B1316"/>
<dbReference type="AlphaFoldDB" id="Q0K1L8"/>
<evidence type="ECO:0000313" key="3">
    <source>
        <dbReference type="Proteomes" id="UP000008210"/>
    </source>
</evidence>
<protein>
    <submittedName>
        <fullName evidence="1">Uncharacterized protein</fullName>
    </submittedName>
</protein>
<dbReference type="RefSeq" id="WP_011617146.1">
    <property type="nucleotide sequence ID" value="NC_008314.1"/>
</dbReference>
<evidence type="ECO:0000313" key="4">
    <source>
        <dbReference type="Proteomes" id="UP000296079"/>
    </source>
</evidence>
<keyword evidence="3" id="KW-1185">Reference proteome</keyword>
<dbReference type="EMBL" id="CP039288">
    <property type="protein sequence ID" value="QCC03973.1"/>
    <property type="molecule type" value="Genomic_DNA"/>
</dbReference>
<proteinExistence type="predicted"/>
<evidence type="ECO:0000313" key="1">
    <source>
        <dbReference type="EMBL" id="CAJ96106.1"/>
    </source>
</evidence>
<dbReference type="HOGENOM" id="CLU_1802902_0_0_4"/>
<dbReference type="EMBL" id="AM260480">
    <property type="protein sequence ID" value="CAJ96106.1"/>
    <property type="molecule type" value="Genomic_DNA"/>
</dbReference>
<dbReference type="Proteomes" id="UP000296079">
    <property type="component" value="Chromosome 2"/>
</dbReference>
<dbReference type="eggNOG" id="ENOG5034856">
    <property type="taxonomic scope" value="Bacteria"/>
</dbReference>
<dbReference type="OrthoDB" id="9132956at2"/>
<accession>Q0K1L8</accession>
<dbReference type="Proteomes" id="UP000008210">
    <property type="component" value="Chromosome 2"/>
</dbReference>
<dbReference type="KEGG" id="reh:H16_B1316"/>
<reference evidence="1 3" key="1">
    <citation type="journal article" date="2006" name="Nat. Biotechnol.">
        <title>Genome sequence of the bioplastic-producing 'Knallgas' bacterium Ralstonia eutropha H16.</title>
        <authorList>
            <person name="Pohlmann A."/>
            <person name="Fricke W.F."/>
            <person name="Reinecke F."/>
            <person name="Kusian B."/>
            <person name="Liesegang H."/>
            <person name="Cramm R."/>
            <person name="Eitinger T."/>
            <person name="Ewering C."/>
            <person name="Potter M."/>
            <person name="Schwartz E."/>
            <person name="Strittmatter A."/>
            <person name="Voss I."/>
            <person name="Gottschalk G."/>
            <person name="Steinbuechel A."/>
            <person name="Friedrich B."/>
            <person name="Bowien B."/>
        </authorList>
    </citation>
    <scope>NUCLEOTIDE SEQUENCE [LARGE SCALE GENOMIC DNA]</scope>
    <source>
        <strain evidence="3">ATCC 17699 / DSM 428 / KCTC 22496 / NCIMB 10442 / H16 / Stanier 337</strain>
        <strain evidence="1">H16</strain>
    </source>
</reference>